<dbReference type="VEuPathDB" id="VectorBase:ISCP_011968"/>
<feature type="transmembrane region" description="Helical" evidence="1">
    <location>
        <begin position="33"/>
        <end position="52"/>
    </location>
</feature>
<evidence type="ECO:0000256" key="1">
    <source>
        <dbReference type="SAM" id="Phobius"/>
    </source>
</evidence>
<reference evidence="3" key="2">
    <citation type="submission" date="2020-05" db="UniProtKB">
        <authorList>
            <consortium name="EnsemblMetazoa"/>
        </authorList>
    </citation>
    <scope>IDENTIFICATION</scope>
    <source>
        <strain evidence="3">wikel</strain>
    </source>
</reference>
<keyword evidence="1" id="KW-1133">Transmembrane helix</keyword>
<name>B7QJ18_IXOSC</name>
<dbReference type="EMBL" id="DS949079">
    <property type="protein sequence ID" value="EEC18840.1"/>
    <property type="molecule type" value="Genomic_DNA"/>
</dbReference>
<evidence type="ECO:0000313" key="2">
    <source>
        <dbReference type="EMBL" id="EEC18840.1"/>
    </source>
</evidence>
<dbReference type="EnsemblMetazoa" id="ISCW014738-RA">
    <property type="protein sequence ID" value="ISCW014738-PA"/>
    <property type="gene ID" value="ISCW014738"/>
</dbReference>
<dbReference type="VEuPathDB" id="VectorBase:ISCW014738"/>
<dbReference type="OMA" id="SYIYTRE"/>
<keyword evidence="1" id="KW-0472">Membrane</keyword>
<gene>
    <name evidence="3" type="primary">8041984</name>
    <name evidence="2" type="ORF">IscW_ISCW014738</name>
</gene>
<feature type="transmembrane region" description="Helical" evidence="1">
    <location>
        <begin position="64"/>
        <end position="85"/>
    </location>
</feature>
<reference evidence="2 4" key="1">
    <citation type="submission" date="2008-03" db="EMBL/GenBank/DDBJ databases">
        <title>Annotation of Ixodes scapularis.</title>
        <authorList>
            <consortium name="Ixodes scapularis Genome Project Consortium"/>
            <person name="Caler E."/>
            <person name="Hannick L.I."/>
            <person name="Bidwell S."/>
            <person name="Joardar V."/>
            <person name="Thiagarajan M."/>
            <person name="Amedeo P."/>
            <person name="Galinsky K.J."/>
            <person name="Schobel S."/>
            <person name="Inman J."/>
            <person name="Hostetler J."/>
            <person name="Miller J."/>
            <person name="Hammond M."/>
            <person name="Megy K."/>
            <person name="Lawson D."/>
            <person name="Kodira C."/>
            <person name="Sutton G."/>
            <person name="Meyer J."/>
            <person name="Hill C.A."/>
            <person name="Birren B."/>
            <person name="Nene V."/>
            <person name="Collins F."/>
            <person name="Alarcon-Chaidez F."/>
            <person name="Wikel S."/>
            <person name="Strausberg R."/>
        </authorList>
    </citation>
    <scope>NUCLEOTIDE SEQUENCE [LARGE SCALE GENOMIC DNA]</scope>
    <source>
        <strain evidence="4">Wikel</strain>
        <strain evidence="2">Wikel colony</strain>
    </source>
</reference>
<dbReference type="PANTHER" id="PTHR38640">
    <property type="entry name" value="GEO09659P1"/>
    <property type="match status" value="1"/>
</dbReference>
<evidence type="ECO:0000313" key="4">
    <source>
        <dbReference type="Proteomes" id="UP000001555"/>
    </source>
</evidence>
<dbReference type="Proteomes" id="UP000001555">
    <property type="component" value="Unassembled WGS sequence"/>
</dbReference>
<dbReference type="KEGG" id="isc:8041984"/>
<proteinExistence type="evidence at protein level"/>
<organism>
    <name type="scientific">Ixodes scapularis</name>
    <name type="common">Black-legged tick</name>
    <name type="synonym">Deer tick</name>
    <dbReference type="NCBI Taxonomy" id="6945"/>
    <lineage>
        <taxon>Eukaryota</taxon>
        <taxon>Metazoa</taxon>
        <taxon>Ecdysozoa</taxon>
        <taxon>Arthropoda</taxon>
        <taxon>Chelicerata</taxon>
        <taxon>Arachnida</taxon>
        <taxon>Acari</taxon>
        <taxon>Parasitiformes</taxon>
        <taxon>Ixodida</taxon>
        <taxon>Ixodoidea</taxon>
        <taxon>Ixodidae</taxon>
        <taxon>Ixodinae</taxon>
        <taxon>Ixodes</taxon>
    </lineage>
</organism>
<feature type="transmembrane region" description="Helical" evidence="1">
    <location>
        <begin position="97"/>
        <end position="118"/>
    </location>
</feature>
<dbReference type="VEuPathDB" id="VectorBase:ISCI014738"/>
<dbReference type="PANTHER" id="PTHR38640:SF1">
    <property type="entry name" value="GEO09659P1"/>
    <property type="match status" value="1"/>
</dbReference>
<keyword evidence="5" id="KW-1267">Proteomics identification</keyword>
<dbReference type="HOGENOM" id="CLU_125651_0_0_1"/>
<dbReference type="InParanoid" id="B7QJ18"/>
<dbReference type="OrthoDB" id="5915502at2759"/>
<dbReference type="FunCoup" id="B7QJ18">
    <property type="interactions" value="17"/>
</dbReference>
<protein>
    <submittedName>
        <fullName evidence="2 3">Uncharacterized protein</fullName>
    </submittedName>
</protein>
<sequence>MPSPSEGEHEGGFSFRNWISRLPPFTADNIYRIYLPIAGAVSYCTFSVTVFIPEFLSRLYPDQSVMVANCLLFNSHVGTGLYVYFRPHMRKAQPYHRVMYSAYQAVLFNFGSVLLWAVTKSLLPQSHLVRSIFAVSTSACFLTIGKEYLDFLDAPSSEQGTAPTSYTSV</sequence>
<keyword evidence="1" id="KW-0812">Transmembrane</keyword>
<evidence type="ECO:0007829" key="5">
    <source>
        <dbReference type="PeptideAtlas" id="B7QJ18"/>
    </source>
</evidence>
<dbReference type="PaxDb" id="6945-B7QJ18"/>
<accession>B7QJ18</accession>
<dbReference type="AlphaFoldDB" id="B7QJ18"/>
<dbReference type="EMBL" id="ABJB010303371">
    <property type="status" value="NOT_ANNOTATED_CDS"/>
    <property type="molecule type" value="Genomic_DNA"/>
</dbReference>
<evidence type="ECO:0000313" key="3">
    <source>
        <dbReference type="EnsemblMetazoa" id="ISCW014738-PA"/>
    </source>
</evidence>
<keyword evidence="4" id="KW-1185">Reference proteome</keyword>